<evidence type="ECO:0000313" key="3">
    <source>
        <dbReference type="Proteomes" id="UP000325577"/>
    </source>
</evidence>
<reference evidence="2 3" key="1">
    <citation type="submission" date="2019-09" db="EMBL/GenBank/DDBJ databases">
        <title>A chromosome-level genome assembly of the Chinese tupelo Nyssa sinensis.</title>
        <authorList>
            <person name="Yang X."/>
            <person name="Kang M."/>
            <person name="Yang Y."/>
            <person name="Xiong H."/>
            <person name="Wang M."/>
            <person name="Zhang Z."/>
            <person name="Wang Z."/>
            <person name="Wu H."/>
            <person name="Ma T."/>
            <person name="Liu J."/>
            <person name="Xi Z."/>
        </authorList>
    </citation>
    <scope>NUCLEOTIDE SEQUENCE [LARGE SCALE GENOMIC DNA]</scope>
    <source>
        <strain evidence="2">J267</strain>
        <tissue evidence="2">Leaf</tissue>
    </source>
</reference>
<dbReference type="AlphaFoldDB" id="A0A5J5A702"/>
<organism evidence="2 3">
    <name type="scientific">Nyssa sinensis</name>
    <dbReference type="NCBI Taxonomy" id="561372"/>
    <lineage>
        <taxon>Eukaryota</taxon>
        <taxon>Viridiplantae</taxon>
        <taxon>Streptophyta</taxon>
        <taxon>Embryophyta</taxon>
        <taxon>Tracheophyta</taxon>
        <taxon>Spermatophyta</taxon>
        <taxon>Magnoliopsida</taxon>
        <taxon>eudicotyledons</taxon>
        <taxon>Gunneridae</taxon>
        <taxon>Pentapetalae</taxon>
        <taxon>asterids</taxon>
        <taxon>Cornales</taxon>
        <taxon>Nyssaceae</taxon>
        <taxon>Nyssa</taxon>
    </lineage>
</organism>
<keyword evidence="3" id="KW-1185">Reference proteome</keyword>
<gene>
    <name evidence="2" type="ORF">F0562_008021</name>
</gene>
<evidence type="ECO:0000313" key="2">
    <source>
        <dbReference type="EMBL" id="KAA8526240.1"/>
    </source>
</evidence>
<protein>
    <submittedName>
        <fullName evidence="2">Uncharacterized protein</fullName>
    </submittedName>
</protein>
<dbReference type="Proteomes" id="UP000325577">
    <property type="component" value="Linkage Group LG3"/>
</dbReference>
<feature type="region of interest" description="Disordered" evidence="1">
    <location>
        <begin position="54"/>
        <end position="79"/>
    </location>
</feature>
<proteinExistence type="predicted"/>
<dbReference type="EMBL" id="CM018046">
    <property type="protein sequence ID" value="KAA8526240.1"/>
    <property type="molecule type" value="Genomic_DNA"/>
</dbReference>
<accession>A0A5J5A702</accession>
<name>A0A5J5A702_9ASTE</name>
<evidence type="ECO:0000256" key="1">
    <source>
        <dbReference type="SAM" id="MobiDB-lite"/>
    </source>
</evidence>
<feature type="compositionally biased region" description="Basic and acidic residues" evidence="1">
    <location>
        <begin position="54"/>
        <end position="73"/>
    </location>
</feature>
<sequence>MAVNERNGAKPTSKLVTLEIKGEQSEVTKEVDTNKSIDNQVNKQIARTWKELSSEKRVKNEKLSKLSSREFSKLKPPRH</sequence>